<evidence type="ECO:0000313" key="2">
    <source>
        <dbReference type="EnsemblPlants" id="OPUNC12G12760.1"/>
    </source>
</evidence>
<feature type="region of interest" description="Disordered" evidence="1">
    <location>
        <begin position="47"/>
        <end position="76"/>
    </location>
</feature>
<reference evidence="2" key="2">
    <citation type="submission" date="2018-05" db="EMBL/GenBank/DDBJ databases">
        <title>OpunRS2 (Oryza punctata Reference Sequence Version 2).</title>
        <authorList>
            <person name="Zhang J."/>
            <person name="Kudrna D."/>
            <person name="Lee S."/>
            <person name="Talag J."/>
            <person name="Welchert J."/>
            <person name="Wing R.A."/>
        </authorList>
    </citation>
    <scope>NUCLEOTIDE SEQUENCE [LARGE SCALE GENOMIC DNA]</scope>
</reference>
<sequence>MGLPIPREQLREGPALVGPRERKDGGGRPCMALLDRVSEGQLNERLMNASGSDEPITRTLPVNQMAAARESGTEDS</sequence>
<dbReference type="AlphaFoldDB" id="A0A0E0MN25"/>
<dbReference type="EnsemblPlants" id="OPUNC12G12760.1">
    <property type="protein sequence ID" value="OPUNC12G12760.1"/>
    <property type="gene ID" value="OPUNC12G12760"/>
</dbReference>
<evidence type="ECO:0000256" key="1">
    <source>
        <dbReference type="SAM" id="MobiDB-lite"/>
    </source>
</evidence>
<dbReference type="Proteomes" id="UP000026962">
    <property type="component" value="Chromosome 12"/>
</dbReference>
<reference evidence="2" key="1">
    <citation type="submission" date="2015-04" db="UniProtKB">
        <authorList>
            <consortium name="EnsemblPlants"/>
        </authorList>
    </citation>
    <scope>IDENTIFICATION</scope>
</reference>
<feature type="region of interest" description="Disordered" evidence="1">
    <location>
        <begin position="1"/>
        <end position="28"/>
    </location>
</feature>
<protein>
    <submittedName>
        <fullName evidence="2">Uncharacterized protein</fullName>
    </submittedName>
</protein>
<keyword evidence="3" id="KW-1185">Reference proteome</keyword>
<dbReference type="HOGENOM" id="CLU_2658771_0_0_1"/>
<evidence type="ECO:0000313" key="3">
    <source>
        <dbReference type="Proteomes" id="UP000026962"/>
    </source>
</evidence>
<dbReference type="Gramene" id="OPUNC12G12760.1">
    <property type="protein sequence ID" value="OPUNC12G12760.1"/>
    <property type="gene ID" value="OPUNC12G12760"/>
</dbReference>
<accession>A0A0E0MN25</accession>
<name>A0A0E0MN25_ORYPU</name>
<proteinExistence type="predicted"/>
<organism evidence="2">
    <name type="scientific">Oryza punctata</name>
    <name type="common">Red rice</name>
    <dbReference type="NCBI Taxonomy" id="4537"/>
    <lineage>
        <taxon>Eukaryota</taxon>
        <taxon>Viridiplantae</taxon>
        <taxon>Streptophyta</taxon>
        <taxon>Embryophyta</taxon>
        <taxon>Tracheophyta</taxon>
        <taxon>Spermatophyta</taxon>
        <taxon>Magnoliopsida</taxon>
        <taxon>Liliopsida</taxon>
        <taxon>Poales</taxon>
        <taxon>Poaceae</taxon>
        <taxon>BOP clade</taxon>
        <taxon>Oryzoideae</taxon>
        <taxon>Oryzeae</taxon>
        <taxon>Oryzinae</taxon>
        <taxon>Oryza</taxon>
    </lineage>
</organism>